<proteinExistence type="predicted"/>
<dbReference type="Pfam" id="PF00300">
    <property type="entry name" value="His_Phos_1"/>
    <property type="match status" value="1"/>
</dbReference>
<evidence type="ECO:0000313" key="2">
    <source>
        <dbReference type="EMBL" id="ACL73556.1"/>
    </source>
</evidence>
<gene>
    <name evidence="2" type="ordered locus">Tgr7_2478</name>
</gene>
<keyword evidence="1" id="KW-0732">Signal</keyword>
<sequence length="209" mass="23336" precursor="true">MKHLRRRLLLAGALLPWLLGTVHAGTDDPHRALLEQLRAGGLVIYWRHAITDRSRRDQDLSDMARCERQRNLSEAGREQARTMGEDIHTLGIPVGEVISSPFCRNVETARLGFGRHSLDEGLYNWPPASAERKPQLVAALQEMLATPPIDSASNTVLVGHNLNLQQAARVHIEEGDLAVFQPLGAEGFRHLGNLTDGDLRRLRLDERGR</sequence>
<keyword evidence="3" id="KW-1185">Reference proteome</keyword>
<dbReference type="Gene3D" id="3.40.50.1240">
    <property type="entry name" value="Phosphoglycerate mutase-like"/>
    <property type="match status" value="1"/>
</dbReference>
<dbReference type="eggNOG" id="COG2062">
    <property type="taxonomic scope" value="Bacteria"/>
</dbReference>
<dbReference type="NCBIfam" id="NF004842">
    <property type="entry name" value="PRK06193.1-3"/>
    <property type="match status" value="1"/>
</dbReference>
<evidence type="ECO:0000256" key="1">
    <source>
        <dbReference type="SAM" id="SignalP"/>
    </source>
</evidence>
<feature type="chain" id="PRO_5002870334" evidence="1">
    <location>
        <begin position="25"/>
        <end position="209"/>
    </location>
</feature>
<feature type="signal peptide" evidence="1">
    <location>
        <begin position="1"/>
        <end position="24"/>
    </location>
</feature>
<protein>
    <submittedName>
        <fullName evidence="2">Putative phosphohistidine phosphatase, SixA</fullName>
    </submittedName>
</protein>
<evidence type="ECO:0000313" key="3">
    <source>
        <dbReference type="Proteomes" id="UP000002383"/>
    </source>
</evidence>
<dbReference type="HOGENOM" id="CLU_076038_0_1_6"/>
<dbReference type="KEGG" id="tgr:Tgr7_2478"/>
<dbReference type="RefSeq" id="WP_012639031.1">
    <property type="nucleotide sequence ID" value="NC_011901.1"/>
</dbReference>
<dbReference type="InterPro" id="IPR013078">
    <property type="entry name" value="His_Pase_superF_clade-1"/>
</dbReference>
<organism evidence="2 3">
    <name type="scientific">Thioalkalivibrio sulfidiphilus (strain HL-EbGR7)</name>
    <dbReference type="NCBI Taxonomy" id="396588"/>
    <lineage>
        <taxon>Bacteria</taxon>
        <taxon>Pseudomonadati</taxon>
        <taxon>Pseudomonadota</taxon>
        <taxon>Gammaproteobacteria</taxon>
        <taxon>Chromatiales</taxon>
        <taxon>Ectothiorhodospiraceae</taxon>
        <taxon>Thioalkalivibrio</taxon>
    </lineage>
</organism>
<accession>B8GLK1</accession>
<dbReference type="STRING" id="396588.Tgr7_2478"/>
<reference evidence="2 3" key="1">
    <citation type="journal article" date="2011" name="Stand. Genomic Sci.">
        <title>Complete genome sequence of 'Thioalkalivibrio sulfidophilus' HL-EbGr7.</title>
        <authorList>
            <person name="Muyzer G."/>
            <person name="Sorokin D.Y."/>
            <person name="Mavromatis K."/>
            <person name="Lapidus A."/>
            <person name="Clum A."/>
            <person name="Ivanova N."/>
            <person name="Pati A."/>
            <person name="d'Haeseleer P."/>
            <person name="Woyke T."/>
            <person name="Kyrpides N.C."/>
        </authorList>
    </citation>
    <scope>NUCLEOTIDE SEQUENCE [LARGE SCALE GENOMIC DNA]</scope>
    <source>
        <strain evidence="2 3">HL-EbGR7</strain>
    </source>
</reference>
<dbReference type="InterPro" id="IPR029033">
    <property type="entry name" value="His_PPase_superfam"/>
</dbReference>
<name>B8GLK1_THISH</name>
<dbReference type="SUPFAM" id="SSF53254">
    <property type="entry name" value="Phosphoglycerate mutase-like"/>
    <property type="match status" value="1"/>
</dbReference>
<dbReference type="CDD" id="cd07040">
    <property type="entry name" value="HP"/>
    <property type="match status" value="1"/>
</dbReference>
<dbReference type="AlphaFoldDB" id="B8GLK1"/>
<dbReference type="EMBL" id="CP001339">
    <property type="protein sequence ID" value="ACL73556.1"/>
    <property type="molecule type" value="Genomic_DNA"/>
</dbReference>
<dbReference type="Proteomes" id="UP000002383">
    <property type="component" value="Chromosome"/>
</dbReference>